<dbReference type="Gene3D" id="2.60.40.10">
    <property type="entry name" value="Immunoglobulins"/>
    <property type="match status" value="3"/>
</dbReference>
<reference evidence="3" key="1">
    <citation type="submission" date="2017-02" db="EMBL/GenBank/DDBJ databases">
        <authorList>
            <person name="Varghese N."/>
            <person name="Submissions S."/>
        </authorList>
    </citation>
    <scope>NUCLEOTIDE SEQUENCE [LARGE SCALE GENOMIC DNA]</scope>
    <source>
        <strain evidence="3">DSM 24967</strain>
    </source>
</reference>
<evidence type="ECO:0000313" key="2">
    <source>
        <dbReference type="EMBL" id="SKB41152.1"/>
    </source>
</evidence>
<dbReference type="PANTHER" id="PTHR37833:SF1">
    <property type="entry name" value="SIGNAL PEPTIDE PROTEIN"/>
    <property type="match status" value="1"/>
</dbReference>
<dbReference type="Pfam" id="PF07610">
    <property type="entry name" value="DUF1573"/>
    <property type="match status" value="2"/>
</dbReference>
<name>A0A1T5B1P6_9BACT</name>
<dbReference type="EMBL" id="FUYQ01000005">
    <property type="protein sequence ID" value="SKB41152.1"/>
    <property type="molecule type" value="Genomic_DNA"/>
</dbReference>
<dbReference type="NCBIfam" id="NF012200">
    <property type="entry name" value="choice_anch_D"/>
    <property type="match status" value="1"/>
</dbReference>
<evidence type="ECO:0000256" key="1">
    <source>
        <dbReference type="SAM" id="SignalP"/>
    </source>
</evidence>
<dbReference type="AlphaFoldDB" id="A0A1T5B1P6"/>
<accession>A0A1T5B1P6</accession>
<dbReference type="InterPro" id="IPR011467">
    <property type="entry name" value="DUF1573"/>
</dbReference>
<protein>
    <recommendedName>
        <fullName evidence="4">DUF1573 domain-containing protein</fullName>
    </recommendedName>
</protein>
<evidence type="ECO:0000313" key="3">
    <source>
        <dbReference type="Proteomes" id="UP000190852"/>
    </source>
</evidence>
<feature type="chain" id="PRO_5013024416" description="DUF1573 domain-containing protein" evidence="1">
    <location>
        <begin position="20"/>
        <end position="357"/>
    </location>
</feature>
<gene>
    <name evidence="2" type="ORF">SAMN05660349_01005</name>
</gene>
<keyword evidence="1" id="KW-0732">Signal</keyword>
<dbReference type="PANTHER" id="PTHR37833">
    <property type="entry name" value="LIPOPROTEIN-RELATED"/>
    <property type="match status" value="1"/>
</dbReference>
<proteinExistence type="predicted"/>
<dbReference type="RefSeq" id="WP_079682668.1">
    <property type="nucleotide sequence ID" value="NZ_FUYQ01000005.1"/>
</dbReference>
<keyword evidence="3" id="KW-1185">Reference proteome</keyword>
<sequence>MKRLLLLCSFILMVLTASAQTGAVIHSEELTYNFGTIAEEAGLASHVFIVQNTGDKPLVINRVTASCGCTRPEWSKEPVSPGKTTEVKVSYDPAGRPGPFTKIISIYSNGKKGSFNLAVKGTVTPRPFRPDFTYPYSIGELKLHTKNVLFSSVIPTATSGERVMILNSGKEELSVQTDKLPSYLMAEINPSVLKPGETGEITLLFDGHAAKKPGRYTDNITLNISKGGKKVKGKLQVSANLVDDFSRLSATAKANAPQIQLSSTLIDFGVLSDKGKASQKFKVTNNGKSPLVIHSISCENELITIQGGKKEIKPGATCTFTVQLRPKEIKTKLEALINIVCNDPNGPVRLIKISASK</sequence>
<feature type="signal peptide" evidence="1">
    <location>
        <begin position="1"/>
        <end position="19"/>
    </location>
</feature>
<dbReference type="Proteomes" id="UP000190852">
    <property type="component" value="Unassembled WGS sequence"/>
</dbReference>
<dbReference type="InterPro" id="IPR013783">
    <property type="entry name" value="Ig-like_fold"/>
</dbReference>
<organism evidence="2 3">
    <name type="scientific">Parabacteroides chartae</name>
    <dbReference type="NCBI Taxonomy" id="1037355"/>
    <lineage>
        <taxon>Bacteria</taxon>
        <taxon>Pseudomonadati</taxon>
        <taxon>Bacteroidota</taxon>
        <taxon>Bacteroidia</taxon>
        <taxon>Bacteroidales</taxon>
        <taxon>Tannerellaceae</taxon>
        <taxon>Parabacteroides</taxon>
    </lineage>
</organism>
<evidence type="ECO:0008006" key="4">
    <source>
        <dbReference type="Google" id="ProtNLM"/>
    </source>
</evidence>